<evidence type="ECO:0000313" key="1">
    <source>
        <dbReference type="EMBL" id="AVO33382.1"/>
    </source>
</evidence>
<protein>
    <submittedName>
        <fullName evidence="1">Uncharacterized protein</fullName>
    </submittedName>
</protein>
<dbReference type="KEGG" id="otk:C6570_03270"/>
<name>A0A2S0MBV2_9BURK</name>
<accession>A0A2S0MBV2</accession>
<sequence length="81" mass="8557">MSAKKVRVEFLDGSGQGVAGVPVKVTGCAELHSAPTGQAFFLVEDENFAVFANGKEVYKGTLSSLPEKIVFHQDGASWKAA</sequence>
<reference evidence="1 2" key="1">
    <citation type="submission" date="2018-03" db="EMBL/GenBank/DDBJ databases">
        <title>Genome sequencing of Ottowia sp.</title>
        <authorList>
            <person name="Kim S.-J."/>
            <person name="Heo J."/>
            <person name="Kwon S.-W."/>
        </authorList>
    </citation>
    <scope>NUCLEOTIDE SEQUENCE [LARGE SCALE GENOMIC DNA]</scope>
    <source>
        <strain evidence="1 2">KADR8-3</strain>
    </source>
</reference>
<dbReference type="EMBL" id="CP027666">
    <property type="protein sequence ID" value="AVO33382.1"/>
    <property type="molecule type" value="Genomic_DNA"/>
</dbReference>
<keyword evidence="2" id="KW-1185">Reference proteome</keyword>
<dbReference type="Proteomes" id="UP000239709">
    <property type="component" value="Chromosome"/>
</dbReference>
<gene>
    <name evidence="1" type="ORF">C6570_03270</name>
</gene>
<dbReference type="OrthoDB" id="8907772at2"/>
<organism evidence="1 2">
    <name type="scientific">Ottowia oryzae</name>
    <dbReference type="NCBI Taxonomy" id="2109914"/>
    <lineage>
        <taxon>Bacteria</taxon>
        <taxon>Pseudomonadati</taxon>
        <taxon>Pseudomonadota</taxon>
        <taxon>Betaproteobacteria</taxon>
        <taxon>Burkholderiales</taxon>
        <taxon>Comamonadaceae</taxon>
        <taxon>Ottowia</taxon>
    </lineage>
</organism>
<proteinExistence type="predicted"/>
<dbReference type="AlphaFoldDB" id="A0A2S0MBV2"/>
<dbReference type="RefSeq" id="WP_106701945.1">
    <property type="nucleotide sequence ID" value="NZ_CP027666.1"/>
</dbReference>
<evidence type="ECO:0000313" key="2">
    <source>
        <dbReference type="Proteomes" id="UP000239709"/>
    </source>
</evidence>